<dbReference type="EMBL" id="JAVDYC010000001">
    <property type="protein sequence ID" value="MDR7319821.1"/>
    <property type="molecule type" value="Genomic_DNA"/>
</dbReference>
<protein>
    <recommendedName>
        <fullName evidence="4">Tox-REase-7 domain-containing protein</fullName>
    </recommendedName>
</protein>
<comment type="caution">
    <text evidence="2">The sequence shown here is derived from an EMBL/GenBank/DDBJ whole genome shotgun (WGS) entry which is preliminary data.</text>
</comment>
<organism evidence="2 3">
    <name type="scientific">Catenuloplanes niger</name>
    <dbReference type="NCBI Taxonomy" id="587534"/>
    <lineage>
        <taxon>Bacteria</taxon>
        <taxon>Bacillati</taxon>
        <taxon>Actinomycetota</taxon>
        <taxon>Actinomycetes</taxon>
        <taxon>Micromonosporales</taxon>
        <taxon>Micromonosporaceae</taxon>
        <taxon>Catenuloplanes</taxon>
    </lineage>
</organism>
<sequence>MPPPRKALAPPTASVRAPAPATAGPAARRRPGPDGIARAQATMGNAAVTAALTAGVPVPGVPPTRDGAPGTRSRAGNALVTARLTARTAPGPVRRSPATDPAFAALVRDVDAKKTAVARSHPPAPAEATAAQAAAVPPADDREARGKAAHAEEMAAAEPREFDRARFIAAVEAAIAAKAPKNLDEAESFGDSGRAEEVRAEVQGEVGAGKDASAEQIATSTARTPAPARDGKPVTPLTPDRLPARPGAPDPRQAAPDRLPPSATDLSAGPERIRRDLAAAKVTRRQLSFENSREPSFDRAVTETETLETHARSAPARLRATENREIGQVTHAAGRDGTAAMAAIHGVRAETGRTVGAGKAGARGRDERRRAAVTARLQDVFDRTKADVERILSDLDTAVDRQFTAGERRARDRFTDDHERGMRRYKRERYSGWNGAWLWAKDRFLPLPDEANRIYQDAKTTYLASMRDVIIGIAGTVESHLRRAKDRIAAGRTELRAAVRALPGDLRAIGQRAAAEFAGRFDELRDTVTDKGTELVDTLATRYTEAVSSVDAEIAAEREKNRGLVAKAADAVGGALATIRDLTNLLLGVLRKAAQAIGAILRDPVGFLGNLVSAVGGGLRLFLRNLGGHLRQGVLGWLLGTASAAGLTIPRTFDVRGIALMITGLLGLTWGGIRARLVRRAPEPAVTAAETAVPQVARAKREGAAGLWTEMRAHLGDLRADLIGRVVAYVTPTVVVAGITWILSLLNPASAFVRACKLIIDVLRFVVTQARQIIDFVNAVLDAVLAIARGGAGGVPALVERALARSIPVLIGALAAILGVGGVAARVRRIVQSLSRPVDRAVDAAVDRIARLVTRFWATVRAAPARRGRPAGDAPDRGGQRAGAAAKRSGPRDGAAADRRGQRTGGVPDRGRGPGRRAGRPHRAGRPRHVSRPGTATRPDRSGRKQPARPARDADRVLSAALREARALIRAGLTAAEIGERLPGIRRRHGLTRLDLVIGPVRGTRQIVHFVAVVNPAMESPREGTPLDSRTIEADYGILVTNQDEFQRMADRRNLVIDVRPTNPDSVRHLQRGAFYKPVDIKAKTINSADLLLTVKPEHQGKVGFFVNRPPDPKRRGLSEADRARGRDRWRMRVEERRRYGRKMRKLARKPKGPGRFEVVEYVVHGYDAAGRRRPVAGDHDLYDIRRPDGSALPLDEYEQLIVDMQNREFGVMHGAVVYWSPTDPAERAMRDKLVAQHRRGGSEGLVRFTPHAPPTFAYGRPPL</sequence>
<dbReference type="Proteomes" id="UP001183629">
    <property type="component" value="Unassembled WGS sequence"/>
</dbReference>
<feature type="region of interest" description="Disordered" evidence="1">
    <location>
        <begin position="864"/>
        <end position="955"/>
    </location>
</feature>
<evidence type="ECO:0000313" key="2">
    <source>
        <dbReference type="EMBL" id="MDR7319821.1"/>
    </source>
</evidence>
<name>A0AAE3ZJG4_9ACTN</name>
<proteinExistence type="predicted"/>
<feature type="compositionally biased region" description="Basic residues" evidence="1">
    <location>
        <begin position="913"/>
        <end position="931"/>
    </location>
</feature>
<evidence type="ECO:0008006" key="4">
    <source>
        <dbReference type="Google" id="ProtNLM"/>
    </source>
</evidence>
<feature type="compositionally biased region" description="Basic and acidic residues" evidence="1">
    <location>
        <begin position="139"/>
        <end position="159"/>
    </location>
</feature>
<feature type="compositionally biased region" description="Low complexity" evidence="1">
    <location>
        <begin position="16"/>
        <end position="26"/>
    </location>
</feature>
<feature type="region of interest" description="Disordered" evidence="1">
    <location>
        <begin position="1"/>
        <end position="37"/>
    </location>
</feature>
<accession>A0AAE3ZJG4</accession>
<gene>
    <name evidence="2" type="ORF">J2S44_000071</name>
</gene>
<dbReference type="SUPFAM" id="SSF81298">
    <property type="entry name" value="Adenylylcyclase toxin (the edema factor)"/>
    <property type="match status" value="1"/>
</dbReference>
<feature type="compositionally biased region" description="Basic and acidic residues" evidence="1">
    <location>
        <begin position="193"/>
        <end position="202"/>
    </location>
</feature>
<reference evidence="2 3" key="1">
    <citation type="submission" date="2023-07" db="EMBL/GenBank/DDBJ databases">
        <title>Sequencing the genomes of 1000 actinobacteria strains.</title>
        <authorList>
            <person name="Klenk H.-P."/>
        </authorList>
    </citation>
    <scope>NUCLEOTIDE SEQUENCE [LARGE SCALE GENOMIC DNA]</scope>
    <source>
        <strain evidence="2 3">DSM 44711</strain>
    </source>
</reference>
<feature type="region of interest" description="Disordered" evidence="1">
    <location>
        <begin position="182"/>
        <end position="273"/>
    </location>
</feature>
<feature type="region of interest" description="Disordered" evidence="1">
    <location>
        <begin position="1104"/>
        <end position="1125"/>
    </location>
</feature>
<feature type="region of interest" description="Disordered" evidence="1">
    <location>
        <begin position="55"/>
        <end position="76"/>
    </location>
</feature>
<feature type="compositionally biased region" description="Low complexity" evidence="1">
    <location>
        <begin position="218"/>
        <end position="228"/>
    </location>
</feature>
<evidence type="ECO:0000256" key="1">
    <source>
        <dbReference type="SAM" id="MobiDB-lite"/>
    </source>
</evidence>
<dbReference type="AlphaFoldDB" id="A0AAE3ZJG4"/>
<dbReference type="RefSeq" id="WP_310407681.1">
    <property type="nucleotide sequence ID" value="NZ_JAVDYC010000001.1"/>
</dbReference>
<keyword evidence="3" id="KW-1185">Reference proteome</keyword>
<feature type="compositionally biased region" description="Low complexity" evidence="1">
    <location>
        <begin position="882"/>
        <end position="894"/>
    </location>
</feature>
<evidence type="ECO:0000313" key="3">
    <source>
        <dbReference type="Proteomes" id="UP001183629"/>
    </source>
</evidence>
<feature type="compositionally biased region" description="Basic and acidic residues" evidence="1">
    <location>
        <begin position="1111"/>
        <end position="1125"/>
    </location>
</feature>
<feature type="region of interest" description="Disordered" evidence="1">
    <location>
        <begin position="1241"/>
        <end position="1264"/>
    </location>
</feature>
<dbReference type="InterPro" id="IPR035099">
    <property type="entry name" value="Anthrax_toxin_C-terminal"/>
</dbReference>
<feature type="region of interest" description="Disordered" evidence="1">
    <location>
        <begin position="114"/>
        <end position="159"/>
    </location>
</feature>
<feature type="compositionally biased region" description="Low complexity" evidence="1">
    <location>
        <begin position="126"/>
        <end position="138"/>
    </location>
</feature>